<dbReference type="InterPro" id="IPR036420">
    <property type="entry name" value="BRCT_dom_sf"/>
</dbReference>
<gene>
    <name evidence="2" type="ORF">DFP72DRAFT_878614</name>
</gene>
<reference evidence="2 3" key="1">
    <citation type="submission" date="2020-07" db="EMBL/GenBank/DDBJ databases">
        <title>Comparative genomics of pyrophilous fungi reveals a link between fire events and developmental genes.</title>
        <authorList>
            <consortium name="DOE Joint Genome Institute"/>
            <person name="Steindorff A.S."/>
            <person name="Carver A."/>
            <person name="Calhoun S."/>
            <person name="Stillman K."/>
            <person name="Liu H."/>
            <person name="Lipzen A."/>
            <person name="Pangilinan J."/>
            <person name="Labutti K."/>
            <person name="Bruns T.D."/>
            <person name="Grigoriev I.V."/>
        </authorList>
    </citation>
    <scope>NUCLEOTIDE SEQUENCE [LARGE SCALE GENOMIC DNA]</scope>
    <source>
        <strain evidence="2 3">CBS 144469</strain>
    </source>
</reference>
<organism evidence="2 3">
    <name type="scientific">Ephemerocybe angulata</name>
    <dbReference type="NCBI Taxonomy" id="980116"/>
    <lineage>
        <taxon>Eukaryota</taxon>
        <taxon>Fungi</taxon>
        <taxon>Dikarya</taxon>
        <taxon>Basidiomycota</taxon>
        <taxon>Agaricomycotina</taxon>
        <taxon>Agaricomycetes</taxon>
        <taxon>Agaricomycetidae</taxon>
        <taxon>Agaricales</taxon>
        <taxon>Agaricineae</taxon>
        <taxon>Psathyrellaceae</taxon>
        <taxon>Ephemerocybe</taxon>
    </lineage>
</organism>
<evidence type="ECO:0000313" key="3">
    <source>
        <dbReference type="Proteomes" id="UP000521943"/>
    </source>
</evidence>
<dbReference type="PROSITE" id="PS50172">
    <property type="entry name" value="BRCT"/>
    <property type="match status" value="1"/>
</dbReference>
<sequence length="197" mass="21652">MERYFPVVKRSAAGLSSQLKSGGDSVDERDSFERYDDGVSRAKATTGFNPYAKSSLNKMLLKTLGDDGNPITHSDLADRSERQEALRVQHQPSKASAPATGIFRNTRIYINGYLEGTTDIEVKRIVIEGGGKVLFTPSRSTHILTSTGLNGSKTEKYLKTVKASKPFIVKPEWILDSVAKATSCKMDQTLQGFMRGD</sequence>
<dbReference type="Proteomes" id="UP000521943">
    <property type="component" value="Unassembled WGS sequence"/>
</dbReference>
<name>A0A8H6IDH9_9AGAR</name>
<keyword evidence="3" id="KW-1185">Reference proteome</keyword>
<dbReference type="OrthoDB" id="427711at2759"/>
<proteinExistence type="predicted"/>
<dbReference type="EMBL" id="JACGCI010000008">
    <property type="protein sequence ID" value="KAF6762352.1"/>
    <property type="molecule type" value="Genomic_DNA"/>
</dbReference>
<feature type="domain" description="BRCT" evidence="1">
    <location>
        <begin position="98"/>
        <end position="191"/>
    </location>
</feature>
<dbReference type="AlphaFoldDB" id="A0A8H6IDH9"/>
<dbReference type="SMART" id="SM00292">
    <property type="entry name" value="BRCT"/>
    <property type="match status" value="1"/>
</dbReference>
<dbReference type="Gene3D" id="3.40.50.10190">
    <property type="entry name" value="BRCT domain"/>
    <property type="match status" value="1"/>
</dbReference>
<evidence type="ECO:0000259" key="1">
    <source>
        <dbReference type="PROSITE" id="PS50172"/>
    </source>
</evidence>
<dbReference type="InterPro" id="IPR001357">
    <property type="entry name" value="BRCT_dom"/>
</dbReference>
<dbReference type="SUPFAM" id="SSF52113">
    <property type="entry name" value="BRCT domain"/>
    <property type="match status" value="1"/>
</dbReference>
<protein>
    <recommendedName>
        <fullName evidence="1">BRCT domain-containing protein</fullName>
    </recommendedName>
</protein>
<accession>A0A8H6IDH9</accession>
<evidence type="ECO:0000313" key="2">
    <source>
        <dbReference type="EMBL" id="KAF6762352.1"/>
    </source>
</evidence>
<comment type="caution">
    <text evidence="2">The sequence shown here is derived from an EMBL/GenBank/DDBJ whole genome shotgun (WGS) entry which is preliminary data.</text>
</comment>
<dbReference type="Pfam" id="PF00533">
    <property type="entry name" value="BRCT"/>
    <property type="match status" value="1"/>
</dbReference>